<protein>
    <submittedName>
        <fullName evidence="2">Uncharacterized protein</fullName>
    </submittedName>
</protein>
<sequence length="168" mass="18746">MRTATVGFRRSTPIKSLPKKGPRPPRQSKSCPLCQQAGQPDPNHFLSEYRHVPEEDRKYIAKARQHRQHRDNGYAWIGNSTGRAHVPRPRAPATGGNGLNPTSTTILRWIWRSGTLQASPHRIAILAFCPAPETVARMRSFIGAHKVLARVLPNCSRFMTPLDNIVAG</sequence>
<dbReference type="EMBL" id="JARQWQ010000008">
    <property type="protein sequence ID" value="KAK2570443.1"/>
    <property type="molecule type" value="Genomic_DNA"/>
</dbReference>
<reference evidence="2" key="2">
    <citation type="journal article" date="2023" name="Science">
        <title>Genomic signatures of disease resistance in endangered staghorn corals.</title>
        <authorList>
            <person name="Vollmer S.V."/>
            <person name="Selwyn J.D."/>
            <person name="Despard B.A."/>
            <person name="Roesel C.L."/>
        </authorList>
    </citation>
    <scope>NUCLEOTIDE SEQUENCE</scope>
    <source>
        <strain evidence="2">K2</strain>
    </source>
</reference>
<keyword evidence="3" id="KW-1185">Reference proteome</keyword>
<accession>A0AAD9R046</accession>
<organism evidence="2 3">
    <name type="scientific">Acropora cervicornis</name>
    <name type="common">Staghorn coral</name>
    <dbReference type="NCBI Taxonomy" id="6130"/>
    <lineage>
        <taxon>Eukaryota</taxon>
        <taxon>Metazoa</taxon>
        <taxon>Cnidaria</taxon>
        <taxon>Anthozoa</taxon>
        <taxon>Hexacorallia</taxon>
        <taxon>Scleractinia</taxon>
        <taxon>Astrocoeniina</taxon>
        <taxon>Acroporidae</taxon>
        <taxon>Acropora</taxon>
    </lineage>
</organism>
<dbReference type="AlphaFoldDB" id="A0AAD9R046"/>
<dbReference type="Proteomes" id="UP001249851">
    <property type="component" value="Unassembled WGS sequence"/>
</dbReference>
<evidence type="ECO:0000313" key="2">
    <source>
        <dbReference type="EMBL" id="KAK2570443.1"/>
    </source>
</evidence>
<evidence type="ECO:0000256" key="1">
    <source>
        <dbReference type="SAM" id="MobiDB-lite"/>
    </source>
</evidence>
<gene>
    <name evidence="2" type="ORF">P5673_005261</name>
</gene>
<name>A0AAD9R046_ACRCE</name>
<proteinExistence type="predicted"/>
<reference evidence="2" key="1">
    <citation type="journal article" date="2023" name="G3 (Bethesda)">
        <title>Whole genome assembly and annotation of the endangered Caribbean coral Acropora cervicornis.</title>
        <authorList>
            <person name="Selwyn J.D."/>
            <person name="Vollmer S.V."/>
        </authorList>
    </citation>
    <scope>NUCLEOTIDE SEQUENCE</scope>
    <source>
        <strain evidence="2">K2</strain>
    </source>
</reference>
<comment type="caution">
    <text evidence="2">The sequence shown here is derived from an EMBL/GenBank/DDBJ whole genome shotgun (WGS) entry which is preliminary data.</text>
</comment>
<feature type="region of interest" description="Disordered" evidence="1">
    <location>
        <begin position="1"/>
        <end position="42"/>
    </location>
</feature>
<evidence type="ECO:0000313" key="3">
    <source>
        <dbReference type="Proteomes" id="UP001249851"/>
    </source>
</evidence>